<dbReference type="SUPFAM" id="SSF51735">
    <property type="entry name" value="NAD(P)-binding Rossmann-fold domains"/>
    <property type="match status" value="1"/>
</dbReference>
<proteinExistence type="predicted"/>
<dbReference type="Gene3D" id="3.40.50.720">
    <property type="entry name" value="NAD(P)-binding Rossmann-like Domain"/>
    <property type="match status" value="1"/>
</dbReference>
<dbReference type="PROSITE" id="PS51202">
    <property type="entry name" value="RCK_C"/>
    <property type="match status" value="1"/>
</dbReference>
<gene>
    <name evidence="3" type="ORF">LCY76_04970</name>
</gene>
<feature type="domain" description="RCK N-terminal" evidence="1">
    <location>
        <begin position="2"/>
        <end position="118"/>
    </location>
</feature>
<evidence type="ECO:0000259" key="1">
    <source>
        <dbReference type="PROSITE" id="PS51201"/>
    </source>
</evidence>
<dbReference type="Proteomes" id="UP001139011">
    <property type="component" value="Unassembled WGS sequence"/>
</dbReference>
<dbReference type="Pfam" id="PF02080">
    <property type="entry name" value="TrkA_C"/>
    <property type="match status" value="1"/>
</dbReference>
<dbReference type="InterPro" id="IPR036721">
    <property type="entry name" value="RCK_C_sf"/>
</dbReference>
<dbReference type="InterPro" id="IPR036291">
    <property type="entry name" value="NAD(P)-bd_dom_sf"/>
</dbReference>
<accession>A0A9X2BCR9</accession>
<dbReference type="PANTHER" id="PTHR43833">
    <property type="entry name" value="POTASSIUM CHANNEL PROTEIN 2-RELATED-RELATED"/>
    <property type="match status" value="1"/>
</dbReference>
<evidence type="ECO:0000313" key="3">
    <source>
        <dbReference type="EMBL" id="MCK6255955.1"/>
    </source>
</evidence>
<reference evidence="3" key="1">
    <citation type="submission" date="2021-09" db="EMBL/GenBank/DDBJ databases">
        <title>Genome analysis of Fictibacillus sp. KIGAM418 isolated from marine sediment.</title>
        <authorList>
            <person name="Seo M.-J."/>
            <person name="Cho E.-S."/>
            <person name="Hwang C.Y."/>
        </authorList>
    </citation>
    <scope>NUCLEOTIDE SEQUENCE</scope>
    <source>
        <strain evidence="3">KIGAM418</strain>
    </source>
</reference>
<protein>
    <submittedName>
        <fullName evidence="3">TrkA family potassium uptake protein</fullName>
    </submittedName>
</protein>
<evidence type="ECO:0000313" key="4">
    <source>
        <dbReference type="Proteomes" id="UP001139011"/>
    </source>
</evidence>
<feature type="domain" description="RCK C-terminal" evidence="2">
    <location>
        <begin position="135"/>
        <end position="218"/>
    </location>
</feature>
<dbReference type="InterPro" id="IPR050721">
    <property type="entry name" value="Trk_Ktr_HKT_K-transport"/>
</dbReference>
<dbReference type="PROSITE" id="PS51201">
    <property type="entry name" value="RCK_N"/>
    <property type="match status" value="1"/>
</dbReference>
<dbReference type="Pfam" id="PF02254">
    <property type="entry name" value="TrkA_N"/>
    <property type="match status" value="1"/>
</dbReference>
<dbReference type="GO" id="GO:0006813">
    <property type="term" value="P:potassium ion transport"/>
    <property type="evidence" value="ECO:0007669"/>
    <property type="project" value="InterPro"/>
</dbReference>
<dbReference type="PANTHER" id="PTHR43833:SF7">
    <property type="entry name" value="KTR SYSTEM POTASSIUM UPTAKE PROTEIN C"/>
    <property type="match status" value="1"/>
</dbReference>
<comment type="caution">
    <text evidence="3">The sequence shown here is derived from an EMBL/GenBank/DDBJ whole genome shotgun (WGS) entry which is preliminary data.</text>
</comment>
<keyword evidence="4" id="KW-1185">Reference proteome</keyword>
<dbReference type="InterPro" id="IPR003148">
    <property type="entry name" value="RCK_N"/>
</dbReference>
<sequence>MDKQFAVIGLGRFGGSICREFAKMGYEVMAVDRDIERVNEYASIATQAVQANSTDEKALSALGIRNFNHVIVSIGEDIQSSILTTLLLKEAGVNKVWVKAQNDYHHKVLEKVGADRIIHPERDMALRVAQLITSEKIIDFIELSNEHSIIEVGVTDKLAGKTLTELDVRAKYGCNIVAIKKDNDILVSPIANVVLRPGDVLVVIGQNKDLNRFENEGV</sequence>
<dbReference type="AlphaFoldDB" id="A0A9X2BCR9"/>
<evidence type="ECO:0000259" key="2">
    <source>
        <dbReference type="PROSITE" id="PS51202"/>
    </source>
</evidence>
<name>A0A9X2BCR9_9BACL</name>
<dbReference type="GO" id="GO:0008324">
    <property type="term" value="F:monoatomic cation transmembrane transporter activity"/>
    <property type="evidence" value="ECO:0007669"/>
    <property type="project" value="InterPro"/>
</dbReference>
<dbReference type="EMBL" id="JAIWJX010000002">
    <property type="protein sequence ID" value="MCK6255955.1"/>
    <property type="molecule type" value="Genomic_DNA"/>
</dbReference>
<dbReference type="InterPro" id="IPR006037">
    <property type="entry name" value="RCK_C"/>
</dbReference>
<dbReference type="SUPFAM" id="SSF116726">
    <property type="entry name" value="TrkA C-terminal domain-like"/>
    <property type="match status" value="1"/>
</dbReference>
<organism evidence="3 4">
    <name type="scientific">Fictibacillus marinisediminis</name>
    <dbReference type="NCBI Taxonomy" id="2878389"/>
    <lineage>
        <taxon>Bacteria</taxon>
        <taxon>Bacillati</taxon>
        <taxon>Bacillota</taxon>
        <taxon>Bacilli</taxon>
        <taxon>Bacillales</taxon>
        <taxon>Fictibacillaceae</taxon>
        <taxon>Fictibacillus</taxon>
    </lineage>
</organism>
<dbReference type="Gene3D" id="3.30.70.1450">
    <property type="entry name" value="Regulator of K+ conductance, C-terminal domain"/>
    <property type="match status" value="1"/>
</dbReference>
<dbReference type="RefSeq" id="WP_062236478.1">
    <property type="nucleotide sequence ID" value="NZ_JAIWJX010000002.1"/>
</dbReference>